<evidence type="ECO:0000256" key="1">
    <source>
        <dbReference type="SAM" id="Coils"/>
    </source>
</evidence>
<gene>
    <name evidence="2" type="ORF">OXX778_LOCUS20660</name>
</gene>
<evidence type="ECO:0000313" key="3">
    <source>
        <dbReference type="Proteomes" id="UP000663879"/>
    </source>
</evidence>
<keyword evidence="3" id="KW-1185">Reference proteome</keyword>
<dbReference type="AlphaFoldDB" id="A0A814NBC0"/>
<reference evidence="2" key="1">
    <citation type="submission" date="2021-02" db="EMBL/GenBank/DDBJ databases">
        <authorList>
            <person name="Nowell W R."/>
        </authorList>
    </citation>
    <scope>NUCLEOTIDE SEQUENCE</scope>
    <source>
        <strain evidence="2">Ploen Becks lab</strain>
    </source>
</reference>
<dbReference type="SUPFAM" id="SSF57850">
    <property type="entry name" value="RING/U-box"/>
    <property type="match status" value="1"/>
</dbReference>
<evidence type="ECO:0000313" key="2">
    <source>
        <dbReference type="EMBL" id="CAF1090823.1"/>
    </source>
</evidence>
<keyword evidence="1" id="KW-0175">Coiled coil</keyword>
<dbReference type="EMBL" id="CAJNOC010007040">
    <property type="protein sequence ID" value="CAF1090823.1"/>
    <property type="molecule type" value="Genomic_DNA"/>
</dbReference>
<sequence>MSEKLKFAICPNCFKIFEIPKFLPCGETICSKCVPKANRNGKIDCIYCGKDHIVPKKGFPLNKACMKFLEYINQSIRDTPKYKNLEYEVEKFKEKFFEFKAKIQPSQLMVTEYCKNLINEVDLSVEKKIQKLNDLRDKLIEQIKDYEKKCMIHLETLKSELEIELNFYKNRIFDSKKVIFTENIENVFIGELEHKNLDQIDYISFYKTKIFKLPYSIITLDFKELETSENIYVFSYKDKLGSYFMRIGKVYKINDGLKIERELNFADQIISQTCLKSKNHILFYGKSRCNGEFIKIYNVLDLNYLYEINNDEIMSCIGVDQVLCENLYANEKFYFLSWNTGLIVICQQTKSLFKRVKFPINGIVLKITDNNVIILYSNEEMKIVYLDFDGKIRQCKHIKNFTKDVHITLNSSNQIKFCLIDQDSLEL</sequence>
<evidence type="ECO:0008006" key="4">
    <source>
        <dbReference type="Google" id="ProtNLM"/>
    </source>
</evidence>
<comment type="caution">
    <text evidence="2">The sequence shown here is derived from an EMBL/GenBank/DDBJ whole genome shotgun (WGS) entry which is preliminary data.</text>
</comment>
<dbReference type="InterPro" id="IPR013083">
    <property type="entry name" value="Znf_RING/FYVE/PHD"/>
</dbReference>
<feature type="coiled-coil region" evidence="1">
    <location>
        <begin position="118"/>
        <end position="171"/>
    </location>
</feature>
<proteinExistence type="predicted"/>
<protein>
    <recommendedName>
        <fullName evidence="4">RING-type domain-containing protein</fullName>
    </recommendedName>
</protein>
<dbReference type="Gene3D" id="3.30.40.10">
    <property type="entry name" value="Zinc/RING finger domain, C3HC4 (zinc finger)"/>
    <property type="match status" value="1"/>
</dbReference>
<organism evidence="2 3">
    <name type="scientific">Brachionus calyciflorus</name>
    <dbReference type="NCBI Taxonomy" id="104777"/>
    <lineage>
        <taxon>Eukaryota</taxon>
        <taxon>Metazoa</taxon>
        <taxon>Spiralia</taxon>
        <taxon>Gnathifera</taxon>
        <taxon>Rotifera</taxon>
        <taxon>Eurotatoria</taxon>
        <taxon>Monogononta</taxon>
        <taxon>Pseudotrocha</taxon>
        <taxon>Ploima</taxon>
        <taxon>Brachionidae</taxon>
        <taxon>Brachionus</taxon>
    </lineage>
</organism>
<accession>A0A814NBC0</accession>
<dbReference type="OrthoDB" id="5876225at2759"/>
<name>A0A814NBC0_9BILA</name>
<dbReference type="Proteomes" id="UP000663879">
    <property type="component" value="Unassembled WGS sequence"/>
</dbReference>